<feature type="domain" description="DAGKc" evidence="5">
    <location>
        <begin position="4"/>
        <end position="135"/>
    </location>
</feature>
<dbReference type="Pfam" id="PF00781">
    <property type="entry name" value="DAGK_cat"/>
    <property type="match status" value="1"/>
</dbReference>
<keyword evidence="3 6" id="KW-0418">Kinase</keyword>
<accession>A0A848J143</accession>
<keyword evidence="7" id="KW-1185">Reference proteome</keyword>
<dbReference type="InterPro" id="IPR050187">
    <property type="entry name" value="Lipid_Phosphate_FormReg"/>
</dbReference>
<gene>
    <name evidence="6" type="ORF">HH304_19035</name>
</gene>
<dbReference type="EMBL" id="JABBNU010000013">
    <property type="protein sequence ID" value="NMM50513.1"/>
    <property type="molecule type" value="Genomic_DNA"/>
</dbReference>
<evidence type="ECO:0000256" key="4">
    <source>
        <dbReference type="ARBA" id="ARBA00022840"/>
    </source>
</evidence>
<keyword evidence="4" id="KW-0067">ATP-binding</keyword>
<protein>
    <submittedName>
        <fullName evidence="6">Diacylglycerol kinase</fullName>
    </submittedName>
</protein>
<dbReference type="GO" id="GO:0016301">
    <property type="term" value="F:kinase activity"/>
    <property type="evidence" value="ECO:0007669"/>
    <property type="project" value="UniProtKB-KW"/>
</dbReference>
<dbReference type="AlphaFoldDB" id="A0A848J143"/>
<comment type="caution">
    <text evidence="6">The sequence shown here is derived from an EMBL/GenBank/DDBJ whole genome shotgun (WGS) entry which is preliminary data.</text>
</comment>
<evidence type="ECO:0000256" key="1">
    <source>
        <dbReference type="ARBA" id="ARBA00022679"/>
    </source>
</evidence>
<dbReference type="SUPFAM" id="SSF111331">
    <property type="entry name" value="NAD kinase/diacylglycerol kinase-like"/>
    <property type="match status" value="1"/>
</dbReference>
<dbReference type="Pfam" id="PF19279">
    <property type="entry name" value="YegS_C"/>
    <property type="match status" value="1"/>
</dbReference>
<organism evidence="6 7">
    <name type="scientific">Marinigracilibium pacificum</name>
    <dbReference type="NCBI Taxonomy" id="2729599"/>
    <lineage>
        <taxon>Bacteria</taxon>
        <taxon>Pseudomonadati</taxon>
        <taxon>Bacteroidota</taxon>
        <taxon>Cytophagia</taxon>
        <taxon>Cytophagales</taxon>
        <taxon>Flammeovirgaceae</taxon>
        <taxon>Marinigracilibium</taxon>
    </lineage>
</organism>
<name>A0A848J143_9BACT</name>
<evidence type="ECO:0000256" key="2">
    <source>
        <dbReference type="ARBA" id="ARBA00022741"/>
    </source>
</evidence>
<dbReference type="PROSITE" id="PS50146">
    <property type="entry name" value="DAGK"/>
    <property type="match status" value="1"/>
</dbReference>
<dbReference type="InterPro" id="IPR045540">
    <property type="entry name" value="YegS/DAGK_C"/>
</dbReference>
<evidence type="ECO:0000259" key="5">
    <source>
        <dbReference type="PROSITE" id="PS50146"/>
    </source>
</evidence>
<dbReference type="Proteomes" id="UP000559010">
    <property type="component" value="Unassembled WGS sequence"/>
</dbReference>
<proteinExistence type="predicted"/>
<dbReference type="Gene3D" id="3.40.50.10330">
    <property type="entry name" value="Probable inorganic polyphosphate/atp-NAD kinase, domain 1"/>
    <property type="match status" value="1"/>
</dbReference>
<dbReference type="SMART" id="SM00046">
    <property type="entry name" value="DAGKc"/>
    <property type="match status" value="1"/>
</dbReference>
<dbReference type="InterPro" id="IPR016064">
    <property type="entry name" value="NAD/diacylglycerol_kinase_sf"/>
</dbReference>
<reference evidence="6 7" key="1">
    <citation type="submission" date="2020-04" db="EMBL/GenBank/DDBJ databases">
        <title>Flammeovirgaceae bacterium KN852 isolated from deep sea.</title>
        <authorList>
            <person name="Zhang D.-C."/>
        </authorList>
    </citation>
    <scope>NUCLEOTIDE SEQUENCE [LARGE SCALE GENOMIC DNA]</scope>
    <source>
        <strain evidence="6 7">KN852</strain>
    </source>
</reference>
<evidence type="ECO:0000313" key="7">
    <source>
        <dbReference type="Proteomes" id="UP000559010"/>
    </source>
</evidence>
<dbReference type="InterPro" id="IPR001206">
    <property type="entry name" value="Diacylglycerol_kinase_cat_dom"/>
</dbReference>
<dbReference type="Gene3D" id="2.60.200.40">
    <property type="match status" value="1"/>
</dbReference>
<keyword evidence="2" id="KW-0547">Nucleotide-binding</keyword>
<dbReference type="InterPro" id="IPR017438">
    <property type="entry name" value="ATP-NAD_kinase_N"/>
</dbReference>
<sequence>MLEKEKLDWLFVINPVSGALDKTFFIDKIKSKMKGANLNYRLYFTTGHSDEESIKLFVDHFKPEKIGVVGGDGTVLDVVKCVKDDPIPVAIIPFGSANGMSVELDIEQNPEVRLNEIIRDGEVKDFDLIWFGDNIYSLHISDVGLNAEVVSAYDKDEDRGMRTYLKHLISVWSAKKQFEVEILADGKKYHREVFMLVIANSRKYGTGMLINPNGRPDDGKFEICLVKELSIDGMIKAGLSSINERFVPLESLEIIQCKEAEINLTDKKVFQVDGEVVGKLDYINPKIVPSAVKLIL</sequence>
<keyword evidence="1" id="KW-0808">Transferase</keyword>
<dbReference type="GO" id="GO:0005524">
    <property type="term" value="F:ATP binding"/>
    <property type="evidence" value="ECO:0007669"/>
    <property type="project" value="UniProtKB-KW"/>
</dbReference>
<dbReference type="PANTHER" id="PTHR12358">
    <property type="entry name" value="SPHINGOSINE KINASE"/>
    <property type="match status" value="1"/>
</dbReference>
<dbReference type="PANTHER" id="PTHR12358:SF54">
    <property type="entry name" value="SPHINGOSINE KINASE RELATED PROTEIN"/>
    <property type="match status" value="1"/>
</dbReference>
<evidence type="ECO:0000256" key="3">
    <source>
        <dbReference type="ARBA" id="ARBA00022777"/>
    </source>
</evidence>
<dbReference type="RefSeq" id="WP_169684879.1">
    <property type="nucleotide sequence ID" value="NZ_JABBNU010000013.1"/>
</dbReference>
<evidence type="ECO:0000313" key="6">
    <source>
        <dbReference type="EMBL" id="NMM50513.1"/>
    </source>
</evidence>